<gene>
    <name evidence="2" type="ORF">M5W82_07335</name>
</gene>
<accession>A0ABT4EM78</accession>
<sequence>MTQLNLKVRAKNPQFWITMTLAILAPLFAYYGITGADLTTWGSVWQLVVNAFSNPYVLALIGVSVYNALIDPTTKGISDSQRAMSYHKPGETK</sequence>
<name>A0ABT4EM78_9BACI</name>
<keyword evidence="1" id="KW-0812">Transmembrane</keyword>
<protein>
    <submittedName>
        <fullName evidence="2">Phage holin</fullName>
    </submittedName>
</protein>
<keyword evidence="3" id="KW-1185">Reference proteome</keyword>
<organism evidence="2 3">
    <name type="scientific">Lysinibacillus xylanilyticus</name>
    <dbReference type="NCBI Taxonomy" id="582475"/>
    <lineage>
        <taxon>Bacteria</taxon>
        <taxon>Bacillati</taxon>
        <taxon>Bacillota</taxon>
        <taxon>Bacilli</taxon>
        <taxon>Bacillales</taxon>
        <taxon>Bacillaceae</taxon>
        <taxon>Lysinibacillus</taxon>
    </lineage>
</organism>
<dbReference type="EMBL" id="JAMDLZ010000012">
    <property type="protein sequence ID" value="MCY9546764.1"/>
    <property type="molecule type" value="Genomic_DNA"/>
</dbReference>
<comment type="caution">
    <text evidence="2">The sequence shown here is derived from an EMBL/GenBank/DDBJ whole genome shotgun (WGS) entry which is preliminary data.</text>
</comment>
<evidence type="ECO:0000256" key="1">
    <source>
        <dbReference type="SAM" id="Phobius"/>
    </source>
</evidence>
<dbReference type="InterPro" id="IPR006485">
    <property type="entry name" value="Phage-like_holin"/>
</dbReference>
<dbReference type="NCBIfam" id="TIGR01598">
    <property type="entry name" value="holin_phiLC3"/>
    <property type="match status" value="1"/>
</dbReference>
<reference evidence="2 3" key="1">
    <citation type="submission" date="2022-05" db="EMBL/GenBank/DDBJ databases">
        <title>Genome Sequencing of Bee-Associated Microbes.</title>
        <authorList>
            <person name="Dunlap C."/>
        </authorList>
    </citation>
    <scope>NUCLEOTIDE SEQUENCE [LARGE SCALE GENOMIC DNA]</scope>
    <source>
        <strain evidence="2 3">NRRL BD-083</strain>
    </source>
</reference>
<dbReference type="Pfam" id="PF04531">
    <property type="entry name" value="Phage_holin_1"/>
    <property type="match status" value="1"/>
</dbReference>
<feature type="transmembrane region" description="Helical" evidence="1">
    <location>
        <begin position="53"/>
        <end position="70"/>
    </location>
</feature>
<proteinExistence type="predicted"/>
<evidence type="ECO:0000313" key="2">
    <source>
        <dbReference type="EMBL" id="MCY9546764.1"/>
    </source>
</evidence>
<keyword evidence="1" id="KW-0472">Membrane</keyword>
<keyword evidence="1" id="KW-1133">Transmembrane helix</keyword>
<dbReference type="RefSeq" id="WP_268636951.1">
    <property type="nucleotide sequence ID" value="NZ_JAMDLZ010000012.1"/>
</dbReference>
<feature type="transmembrane region" description="Helical" evidence="1">
    <location>
        <begin position="15"/>
        <end position="33"/>
    </location>
</feature>
<dbReference type="Proteomes" id="UP001527052">
    <property type="component" value="Unassembled WGS sequence"/>
</dbReference>
<evidence type="ECO:0000313" key="3">
    <source>
        <dbReference type="Proteomes" id="UP001527052"/>
    </source>
</evidence>